<keyword evidence="3" id="KW-0489">Methyltransferase</keyword>
<accession>L1LC29</accession>
<dbReference type="KEGG" id="beq:BEWA_013880"/>
<dbReference type="RefSeq" id="XP_004832281.1">
    <property type="nucleotide sequence ID" value="XM_004832224.1"/>
</dbReference>
<dbReference type="EMBL" id="ACOU01000004">
    <property type="protein sequence ID" value="EKX72829.1"/>
    <property type="molecule type" value="Genomic_DNA"/>
</dbReference>
<name>L1LC29_THEEQ</name>
<dbReference type="GeneID" id="15804464"/>
<feature type="domain" description="Methyltransferase type 11" evidence="2">
    <location>
        <begin position="93"/>
        <end position="188"/>
    </location>
</feature>
<dbReference type="CDD" id="cd02440">
    <property type="entry name" value="AdoMet_MTases"/>
    <property type="match status" value="1"/>
</dbReference>
<keyword evidence="3" id="KW-0808">Transferase</keyword>
<dbReference type="GO" id="GO:0004608">
    <property type="term" value="F:phosphatidylethanolamine N-methyltransferase activity"/>
    <property type="evidence" value="ECO:0007669"/>
    <property type="project" value="UniProtKB-EC"/>
</dbReference>
<dbReference type="eggNOG" id="KOG4300">
    <property type="taxonomic scope" value="Eukaryota"/>
</dbReference>
<feature type="transmembrane region" description="Helical" evidence="1">
    <location>
        <begin position="12"/>
        <end position="32"/>
    </location>
</feature>
<gene>
    <name evidence="3" type="ORF">BEWA_013880</name>
</gene>
<dbReference type="InterPro" id="IPR013216">
    <property type="entry name" value="Methyltransf_11"/>
</dbReference>
<dbReference type="InterPro" id="IPR052356">
    <property type="entry name" value="Thiol_S-MT"/>
</dbReference>
<evidence type="ECO:0000259" key="2">
    <source>
        <dbReference type="Pfam" id="PF08241"/>
    </source>
</evidence>
<protein>
    <submittedName>
        <fullName evidence="3">Methyltransferase domain containing protein</fullName>
        <ecNumber evidence="3">2.1.1.17</ecNumber>
    </submittedName>
</protein>
<keyword evidence="1" id="KW-1133">Transmembrane helix</keyword>
<evidence type="ECO:0000256" key="1">
    <source>
        <dbReference type="SAM" id="Phobius"/>
    </source>
</evidence>
<keyword evidence="4" id="KW-1185">Reference proteome</keyword>
<proteinExistence type="predicted"/>
<dbReference type="OrthoDB" id="416496at2759"/>
<dbReference type="VEuPathDB" id="PiroplasmaDB:BEWA_013880"/>
<dbReference type="Proteomes" id="UP000031512">
    <property type="component" value="Unassembled WGS sequence"/>
</dbReference>
<keyword evidence="1" id="KW-0812">Transmembrane</keyword>
<dbReference type="PANTHER" id="PTHR45036">
    <property type="entry name" value="METHYLTRANSFERASE LIKE 7B"/>
    <property type="match status" value="1"/>
</dbReference>
<organism evidence="3 4">
    <name type="scientific">Theileria equi strain WA</name>
    <dbReference type="NCBI Taxonomy" id="1537102"/>
    <lineage>
        <taxon>Eukaryota</taxon>
        <taxon>Sar</taxon>
        <taxon>Alveolata</taxon>
        <taxon>Apicomplexa</taxon>
        <taxon>Aconoidasida</taxon>
        <taxon>Piroplasmida</taxon>
        <taxon>Theileriidae</taxon>
        <taxon>Theileria</taxon>
    </lineage>
</organism>
<dbReference type="PANTHER" id="PTHR45036:SF1">
    <property type="entry name" value="METHYLTRANSFERASE LIKE 7A"/>
    <property type="match status" value="1"/>
</dbReference>
<dbReference type="EC" id="2.1.1.17" evidence="3"/>
<comment type="caution">
    <text evidence="3">The sequence shown here is derived from an EMBL/GenBank/DDBJ whole genome shotgun (WGS) entry which is preliminary data.</text>
</comment>
<keyword evidence="1" id="KW-0472">Membrane</keyword>
<sequence>MTSGSKLANILTFSNVINGLVIVNGALLYTIYTNYKAKRPEYKLVEPPTETHRINIYNSIASTYDSTFEPIFEKNKVNKTKKVIVANATGHVLEVAAGTLGNLKYYGDIDSLTAIDKSVRMCVEMKKKVEKEKPKFPVTIICGDASKVPFNDSGFNTIVSTYALCSVEDPVACVKEIARVMKPGGSYFALERGKIHYWPIRKLMSALRLYPNPSVPWKNGYYEDRDPLQIIQDGGLKVAKFVVFGFGVNYSIFSKRDNVKVVHFADGPEIDQDTKVFYRYTPQ</sequence>
<dbReference type="SUPFAM" id="SSF53335">
    <property type="entry name" value="S-adenosyl-L-methionine-dependent methyltransferases"/>
    <property type="match status" value="1"/>
</dbReference>
<dbReference type="GO" id="GO:0032259">
    <property type="term" value="P:methylation"/>
    <property type="evidence" value="ECO:0007669"/>
    <property type="project" value="UniProtKB-KW"/>
</dbReference>
<dbReference type="Gene3D" id="3.40.50.150">
    <property type="entry name" value="Vaccinia Virus protein VP39"/>
    <property type="match status" value="1"/>
</dbReference>
<dbReference type="AlphaFoldDB" id="L1LC29"/>
<reference evidence="3 4" key="1">
    <citation type="journal article" date="2012" name="BMC Genomics">
        <title>Comparative genomic analysis and phylogenetic position of Theileria equi.</title>
        <authorList>
            <person name="Kappmeyer L.S."/>
            <person name="Thiagarajan M."/>
            <person name="Herndon D.R."/>
            <person name="Ramsay J.D."/>
            <person name="Caler E."/>
            <person name="Djikeng A."/>
            <person name="Gillespie J.J."/>
            <person name="Lau A.O."/>
            <person name="Roalson E.H."/>
            <person name="Silva J.C."/>
            <person name="Silva M.G."/>
            <person name="Suarez C.E."/>
            <person name="Ueti M.W."/>
            <person name="Nene V.M."/>
            <person name="Mealey R.H."/>
            <person name="Knowles D.P."/>
            <person name="Brayton K.A."/>
        </authorList>
    </citation>
    <scope>NUCLEOTIDE SEQUENCE [LARGE SCALE GENOMIC DNA]</scope>
    <source>
        <strain evidence="3 4">WA</strain>
    </source>
</reference>
<dbReference type="Pfam" id="PF08241">
    <property type="entry name" value="Methyltransf_11"/>
    <property type="match status" value="1"/>
</dbReference>
<dbReference type="InterPro" id="IPR029063">
    <property type="entry name" value="SAM-dependent_MTases_sf"/>
</dbReference>
<evidence type="ECO:0000313" key="3">
    <source>
        <dbReference type="EMBL" id="EKX72829.1"/>
    </source>
</evidence>
<dbReference type="STRING" id="1537102.L1LC29"/>
<evidence type="ECO:0000313" key="4">
    <source>
        <dbReference type="Proteomes" id="UP000031512"/>
    </source>
</evidence>